<organism evidence="1 2">
    <name type="scientific">Trichinella pseudospiralis</name>
    <name type="common">Parasitic roundworm</name>
    <dbReference type="NCBI Taxonomy" id="6337"/>
    <lineage>
        <taxon>Eukaryota</taxon>
        <taxon>Metazoa</taxon>
        <taxon>Ecdysozoa</taxon>
        <taxon>Nematoda</taxon>
        <taxon>Enoplea</taxon>
        <taxon>Dorylaimia</taxon>
        <taxon>Trichinellida</taxon>
        <taxon>Trichinellidae</taxon>
        <taxon>Trichinella</taxon>
    </lineage>
</organism>
<dbReference type="PANTHER" id="PTHR47331:SF1">
    <property type="entry name" value="GAG-LIKE PROTEIN"/>
    <property type="match status" value="1"/>
</dbReference>
<dbReference type="OrthoDB" id="5983986at2759"/>
<reference evidence="1 2" key="1">
    <citation type="submission" date="2015-01" db="EMBL/GenBank/DDBJ databases">
        <title>Evolution of Trichinella species and genotypes.</title>
        <authorList>
            <person name="Korhonen P.K."/>
            <person name="Edoardo P."/>
            <person name="Giuseppe L.R."/>
            <person name="Gasser R.B."/>
        </authorList>
    </citation>
    <scope>NUCLEOTIDE SEQUENCE [LARGE SCALE GENOMIC DNA]</scope>
    <source>
        <strain evidence="1">ISS470</strain>
    </source>
</reference>
<dbReference type="AlphaFoldDB" id="A0A0V1FEU9"/>
<sequence>MAVLLAVCLKEYVERELGLPFNRSTCWSDSTTALSWIQGDPRRWKPFVANRVQEILSLTDSSQWRYCPTTDNLADKLSRGCALDTLRENQRSGLAEGTRIAVAEPYHGAIAGENSSRVP</sequence>
<evidence type="ECO:0000313" key="2">
    <source>
        <dbReference type="Proteomes" id="UP000054995"/>
    </source>
</evidence>
<evidence type="ECO:0000313" key="1">
    <source>
        <dbReference type="EMBL" id="KRY84466.1"/>
    </source>
</evidence>
<keyword evidence="2" id="KW-1185">Reference proteome</keyword>
<gene>
    <name evidence="1" type="ORF">T4D_6984</name>
</gene>
<comment type="caution">
    <text evidence="1">The sequence shown here is derived from an EMBL/GenBank/DDBJ whole genome shotgun (WGS) entry which is preliminary data.</text>
</comment>
<dbReference type="Proteomes" id="UP000054995">
    <property type="component" value="Unassembled WGS sequence"/>
</dbReference>
<proteinExistence type="predicted"/>
<dbReference type="PANTHER" id="PTHR47331">
    <property type="entry name" value="PHD-TYPE DOMAIN-CONTAINING PROTEIN"/>
    <property type="match status" value="1"/>
</dbReference>
<protein>
    <submittedName>
        <fullName evidence="1">Uncharacterized protein</fullName>
    </submittedName>
</protein>
<accession>A0A0V1FEU9</accession>
<dbReference type="EMBL" id="JYDT01000113">
    <property type="protein sequence ID" value="KRY84466.1"/>
    <property type="molecule type" value="Genomic_DNA"/>
</dbReference>
<name>A0A0V1FEU9_TRIPS</name>